<accession>A0A4Q7P1N8</accession>
<dbReference type="RefSeq" id="WP_130286615.1">
    <property type="nucleotide sequence ID" value="NZ_SGXE01000002.1"/>
</dbReference>
<feature type="domain" description="Lipid/polyisoprenoid-binding YceI-like" evidence="1">
    <location>
        <begin position="22"/>
        <end position="177"/>
    </location>
</feature>
<reference evidence="2 3" key="1">
    <citation type="submission" date="2019-02" db="EMBL/GenBank/DDBJ databases">
        <title>Genomic Encyclopedia of Type Strains, Phase IV (KMG-IV): sequencing the most valuable type-strain genomes for metagenomic binning, comparative biology and taxonomic classification.</title>
        <authorList>
            <person name="Goeker M."/>
        </authorList>
    </citation>
    <scope>NUCLEOTIDE SEQUENCE [LARGE SCALE GENOMIC DNA]</scope>
    <source>
        <strain evidence="2 3">DSM 17196</strain>
    </source>
</reference>
<dbReference type="Pfam" id="PF04264">
    <property type="entry name" value="YceI"/>
    <property type="match status" value="1"/>
</dbReference>
<organism evidence="2 3">
    <name type="scientific">Aquimarina brevivitae</name>
    <dbReference type="NCBI Taxonomy" id="323412"/>
    <lineage>
        <taxon>Bacteria</taxon>
        <taxon>Pseudomonadati</taxon>
        <taxon>Bacteroidota</taxon>
        <taxon>Flavobacteriia</taxon>
        <taxon>Flavobacteriales</taxon>
        <taxon>Flavobacteriaceae</taxon>
        <taxon>Aquimarina</taxon>
    </lineage>
</organism>
<keyword evidence="3" id="KW-1185">Reference proteome</keyword>
<dbReference type="AlphaFoldDB" id="A0A4Q7P1N8"/>
<sequence length="179" mass="20182">MKYLILYFSLLLLSPLCLAQKKYYSSKGKIAFNASSSSIVEIKAINSNVSAILNTENGTIAVLSLLQKFKFKNGLMEEHFNENYVESDKYPKATFQGTLENFEPKNIQKSYRITGILSLHGISKEISVNAIIERENNLLLLSSKFFIAPEDFGIDVPRLISYKLADRVSVELSLPFSEN</sequence>
<dbReference type="InterPro" id="IPR036761">
    <property type="entry name" value="TTHA0802/YceI-like_sf"/>
</dbReference>
<evidence type="ECO:0000313" key="2">
    <source>
        <dbReference type="EMBL" id="RZS93487.1"/>
    </source>
</evidence>
<proteinExistence type="predicted"/>
<dbReference type="OrthoDB" id="116832at2"/>
<dbReference type="PANTHER" id="PTHR34406:SF1">
    <property type="entry name" value="PROTEIN YCEI"/>
    <property type="match status" value="1"/>
</dbReference>
<evidence type="ECO:0000259" key="1">
    <source>
        <dbReference type="SMART" id="SM00867"/>
    </source>
</evidence>
<dbReference type="InterPro" id="IPR007372">
    <property type="entry name" value="Lipid/polyisoprenoid-bd_YceI"/>
</dbReference>
<dbReference type="SUPFAM" id="SSF101874">
    <property type="entry name" value="YceI-like"/>
    <property type="match status" value="1"/>
</dbReference>
<dbReference type="SMART" id="SM00867">
    <property type="entry name" value="YceI"/>
    <property type="match status" value="1"/>
</dbReference>
<evidence type="ECO:0000313" key="3">
    <source>
        <dbReference type="Proteomes" id="UP000292262"/>
    </source>
</evidence>
<comment type="caution">
    <text evidence="2">The sequence shown here is derived from an EMBL/GenBank/DDBJ whole genome shotgun (WGS) entry which is preliminary data.</text>
</comment>
<dbReference type="Gene3D" id="2.40.128.110">
    <property type="entry name" value="Lipid/polyisoprenoid-binding, YceI-like"/>
    <property type="match status" value="1"/>
</dbReference>
<dbReference type="Proteomes" id="UP000292262">
    <property type="component" value="Unassembled WGS sequence"/>
</dbReference>
<name>A0A4Q7P1N8_9FLAO</name>
<dbReference type="PANTHER" id="PTHR34406">
    <property type="entry name" value="PROTEIN YCEI"/>
    <property type="match status" value="1"/>
</dbReference>
<gene>
    <name evidence="2" type="ORF">EV197_2066</name>
</gene>
<dbReference type="EMBL" id="SGXE01000002">
    <property type="protein sequence ID" value="RZS93487.1"/>
    <property type="molecule type" value="Genomic_DNA"/>
</dbReference>
<protein>
    <submittedName>
        <fullName evidence="2">YceI-like domain-containing protein</fullName>
    </submittedName>
</protein>